<feature type="transmembrane region" description="Helical" evidence="2">
    <location>
        <begin position="12"/>
        <end position="35"/>
    </location>
</feature>
<reference evidence="4 5" key="2">
    <citation type="submission" date="2018-09" db="EMBL/GenBank/DDBJ databases">
        <title>A high-quality reference genome of wild soybean provides a powerful tool to mine soybean genomes.</title>
        <authorList>
            <person name="Xie M."/>
            <person name="Chung C.Y.L."/>
            <person name="Li M.-W."/>
            <person name="Wong F.-L."/>
            <person name="Chan T.-F."/>
            <person name="Lam H.-M."/>
        </authorList>
    </citation>
    <scope>NUCLEOTIDE SEQUENCE [LARGE SCALE GENOMIC DNA]</scope>
    <source>
        <strain evidence="5">cv. W05</strain>
        <tissue evidence="4">Hypocotyl of etiolated seedlings</tissue>
    </source>
</reference>
<evidence type="ECO:0000256" key="1">
    <source>
        <dbReference type="SAM" id="MobiDB-lite"/>
    </source>
</evidence>
<keyword evidence="2" id="KW-0812">Transmembrane</keyword>
<accession>A0A0B2PEP8</accession>
<reference evidence="3" key="1">
    <citation type="submission" date="2014-07" db="EMBL/GenBank/DDBJ databases">
        <title>Identification of a novel salt tolerance gene in wild soybean by whole-genome sequencing.</title>
        <authorList>
            <person name="Lam H.-M."/>
            <person name="Qi X."/>
            <person name="Li M.-W."/>
            <person name="Liu X."/>
            <person name="Xie M."/>
            <person name="Ni M."/>
            <person name="Xu X."/>
        </authorList>
    </citation>
    <scope>NUCLEOTIDE SEQUENCE [LARGE SCALE GENOMIC DNA]</scope>
    <source>
        <tissue evidence="3">Root</tissue>
    </source>
</reference>
<dbReference type="EMBL" id="KN666493">
    <property type="protein sequence ID" value="KHN07876.1"/>
    <property type="molecule type" value="Genomic_DNA"/>
</dbReference>
<organism evidence="3">
    <name type="scientific">Glycine soja</name>
    <name type="common">Wild soybean</name>
    <dbReference type="NCBI Taxonomy" id="3848"/>
    <lineage>
        <taxon>Eukaryota</taxon>
        <taxon>Viridiplantae</taxon>
        <taxon>Streptophyta</taxon>
        <taxon>Embryophyta</taxon>
        <taxon>Tracheophyta</taxon>
        <taxon>Spermatophyta</taxon>
        <taxon>Magnoliopsida</taxon>
        <taxon>eudicotyledons</taxon>
        <taxon>Gunneridae</taxon>
        <taxon>Pentapetalae</taxon>
        <taxon>rosids</taxon>
        <taxon>fabids</taxon>
        <taxon>Fabales</taxon>
        <taxon>Fabaceae</taxon>
        <taxon>Papilionoideae</taxon>
        <taxon>50 kb inversion clade</taxon>
        <taxon>NPAAA clade</taxon>
        <taxon>indigoferoid/millettioid clade</taxon>
        <taxon>Phaseoleae</taxon>
        <taxon>Glycine</taxon>
        <taxon>Glycine subgen. Soja</taxon>
    </lineage>
</organism>
<evidence type="ECO:0000313" key="5">
    <source>
        <dbReference type="Proteomes" id="UP000289340"/>
    </source>
</evidence>
<dbReference type="Proteomes" id="UP000053555">
    <property type="component" value="Unassembled WGS sequence"/>
</dbReference>
<proteinExistence type="predicted"/>
<protein>
    <submittedName>
        <fullName evidence="3">Uncharacterized protein</fullName>
    </submittedName>
</protein>
<evidence type="ECO:0000256" key="2">
    <source>
        <dbReference type="SAM" id="Phobius"/>
    </source>
</evidence>
<dbReference type="EMBL" id="QZWG01000013">
    <property type="protein sequence ID" value="RZB71977.1"/>
    <property type="molecule type" value="Genomic_DNA"/>
</dbReference>
<dbReference type="PANTHER" id="PTHR36369">
    <property type="entry name" value="TRANSMEMBRANE PROTEIN"/>
    <property type="match status" value="1"/>
</dbReference>
<keyword evidence="5" id="KW-1185">Reference proteome</keyword>
<dbReference type="Proteomes" id="UP000289340">
    <property type="component" value="Chromosome 13"/>
</dbReference>
<gene>
    <name evidence="4" type="ORF">D0Y65_036380</name>
    <name evidence="3" type="ORF">glysoja_032420</name>
</gene>
<dbReference type="PANTHER" id="PTHR36369:SF7">
    <property type="entry name" value="PROTEIN, PUTATIVE-RELATED"/>
    <property type="match status" value="1"/>
</dbReference>
<evidence type="ECO:0000313" key="4">
    <source>
        <dbReference type="EMBL" id="RZB71977.1"/>
    </source>
</evidence>
<dbReference type="Gramene" id="XM_028341011.1">
    <property type="protein sequence ID" value="XP_028196812.1"/>
    <property type="gene ID" value="LOC114381792"/>
</dbReference>
<feature type="region of interest" description="Disordered" evidence="1">
    <location>
        <begin position="43"/>
        <end position="63"/>
    </location>
</feature>
<dbReference type="AlphaFoldDB" id="A0A0B2PEP8"/>
<sequence>MNGVSPLEAQAFNYLSFGFLTLLNNFWTWLAFTFWRTRAPTSELLPPPDDPVRDESDPVAVTGPSPTVVDVDGARKGKFTLYYEDESERECESHQETTALTERDGRGLKWWESWEELLKIRRGEDQNGWYTCQDLTVLNGSVVRLWDGGFGFGTSPQNPGTLQDVFLYGKLYNSISTNIY</sequence>
<name>A0A0B2PEP8_GLYSO</name>
<evidence type="ECO:0000313" key="3">
    <source>
        <dbReference type="EMBL" id="KHN07876.1"/>
    </source>
</evidence>
<keyword evidence="2" id="KW-0472">Membrane</keyword>
<keyword evidence="2" id="KW-1133">Transmembrane helix</keyword>